<evidence type="ECO:0000313" key="2">
    <source>
        <dbReference type="EMBL" id="OAJ66666.1"/>
    </source>
</evidence>
<dbReference type="AlphaFoldDB" id="A0A1B6VHI5"/>
<name>A0A1B6VHI5_9PROT</name>
<evidence type="ECO:0000256" key="1">
    <source>
        <dbReference type="SAM" id="MobiDB-lite"/>
    </source>
</evidence>
<comment type="caution">
    <text evidence="2">The sequence shown here is derived from an EMBL/GenBank/DDBJ whole genome shotgun (WGS) entry which is preliminary data.</text>
</comment>
<sequence length="82" mass="9459">MQILGVYRDPASSANVQRTDLDRSACGFFELLGRKCREIFLVDPEPAAPDDRTTNDKKAEERPKKPFKQEKVFPNTEYKILQ</sequence>
<protein>
    <submittedName>
        <fullName evidence="2">Uncharacterized protein</fullName>
    </submittedName>
</protein>
<dbReference type="Proteomes" id="UP000077786">
    <property type="component" value="Unassembled WGS sequence"/>
</dbReference>
<dbReference type="EMBL" id="LUTU01000014">
    <property type="protein sequence ID" value="OAJ66666.1"/>
    <property type="molecule type" value="Genomic_DNA"/>
</dbReference>
<feature type="region of interest" description="Disordered" evidence="1">
    <location>
        <begin position="44"/>
        <end position="82"/>
    </location>
</feature>
<organism evidence="2 3">
    <name type="scientific">Gluconobacter cerinus</name>
    <dbReference type="NCBI Taxonomy" id="38307"/>
    <lineage>
        <taxon>Bacteria</taxon>
        <taxon>Pseudomonadati</taxon>
        <taxon>Pseudomonadota</taxon>
        <taxon>Alphaproteobacteria</taxon>
        <taxon>Acetobacterales</taxon>
        <taxon>Acetobacteraceae</taxon>
        <taxon>Gluconobacter</taxon>
    </lineage>
</organism>
<evidence type="ECO:0000313" key="3">
    <source>
        <dbReference type="Proteomes" id="UP000077786"/>
    </source>
</evidence>
<reference evidence="2 3" key="1">
    <citation type="submission" date="2016-03" db="EMBL/GenBank/DDBJ databases">
        <title>Draft genome sequence of Gluconobacter cerinus strain CECT 9110.</title>
        <authorList>
            <person name="Sainz F."/>
            <person name="Mas A."/>
            <person name="Torija M.J."/>
        </authorList>
    </citation>
    <scope>NUCLEOTIDE SEQUENCE [LARGE SCALE GENOMIC DNA]</scope>
    <source>
        <strain evidence="2 3">CECT 9110</strain>
    </source>
</reference>
<gene>
    <name evidence="2" type="ORF">A0123_02799</name>
</gene>
<accession>A0A1B6VHI5</accession>
<proteinExistence type="predicted"/>
<feature type="compositionally biased region" description="Basic and acidic residues" evidence="1">
    <location>
        <begin position="49"/>
        <end position="71"/>
    </location>
</feature>